<name>A0A6J4HYK6_9ACTN</name>
<dbReference type="PANTHER" id="PTHR13847">
    <property type="entry name" value="SARCOSINE DEHYDROGENASE-RELATED"/>
    <property type="match status" value="1"/>
</dbReference>
<dbReference type="InterPro" id="IPR036188">
    <property type="entry name" value="FAD/NAD-bd_sf"/>
</dbReference>
<evidence type="ECO:0000259" key="2">
    <source>
        <dbReference type="Pfam" id="PF01266"/>
    </source>
</evidence>
<dbReference type="AlphaFoldDB" id="A0A6J4HYK6"/>
<dbReference type="PANTHER" id="PTHR13847:SF281">
    <property type="entry name" value="FAD DEPENDENT OXIDOREDUCTASE DOMAIN-CONTAINING PROTEIN"/>
    <property type="match status" value="1"/>
</dbReference>
<dbReference type="Gene3D" id="3.50.50.60">
    <property type="entry name" value="FAD/NAD(P)-binding domain"/>
    <property type="match status" value="1"/>
</dbReference>
<feature type="non-terminal residue" evidence="3">
    <location>
        <position position="1"/>
    </location>
</feature>
<dbReference type="InterPro" id="IPR006076">
    <property type="entry name" value="FAD-dep_OxRdtase"/>
</dbReference>
<dbReference type="GO" id="GO:0005737">
    <property type="term" value="C:cytoplasm"/>
    <property type="evidence" value="ECO:0007669"/>
    <property type="project" value="TreeGrafter"/>
</dbReference>
<evidence type="ECO:0000256" key="1">
    <source>
        <dbReference type="SAM" id="MobiDB-lite"/>
    </source>
</evidence>
<dbReference type="SUPFAM" id="SSF51971">
    <property type="entry name" value="Nucleotide-binding domain"/>
    <property type="match status" value="1"/>
</dbReference>
<feature type="region of interest" description="Disordered" evidence="1">
    <location>
        <begin position="29"/>
        <end position="59"/>
    </location>
</feature>
<proteinExistence type="predicted"/>
<reference evidence="3" key="1">
    <citation type="submission" date="2020-02" db="EMBL/GenBank/DDBJ databases">
        <authorList>
            <person name="Meier V. D."/>
        </authorList>
    </citation>
    <scope>NUCLEOTIDE SEQUENCE</scope>
    <source>
        <strain evidence="3">AVDCRST_MAG57</strain>
    </source>
</reference>
<dbReference type="EMBL" id="CADCTI010000122">
    <property type="protein sequence ID" value="CAA9237132.1"/>
    <property type="molecule type" value="Genomic_DNA"/>
</dbReference>
<organism evidence="3">
    <name type="scientific">uncultured Blastococcus sp</name>
    <dbReference type="NCBI Taxonomy" id="217144"/>
    <lineage>
        <taxon>Bacteria</taxon>
        <taxon>Bacillati</taxon>
        <taxon>Actinomycetota</taxon>
        <taxon>Actinomycetes</taxon>
        <taxon>Geodermatophilales</taxon>
        <taxon>Geodermatophilaceae</taxon>
        <taxon>Blastococcus</taxon>
        <taxon>environmental samples</taxon>
    </lineage>
</organism>
<accession>A0A6J4HYK6</accession>
<sequence length="307" mass="32903">LAGLAEPHHEVRARLGRRRATELHRRTADALDATAQAHPGTVRRVGSLRVSRSPEEDRDVDAQLAAMREDGLPVERYEGPEGRGLLFPGDAAFHPLRRARALADRAAAAGARLYGTTPVRSVTARAVLTDAGRLSATRGVLVAVDGGLEHLVPALRGRVRAARLQMVGTAPAPDVTVERPVYARYGLDYWQQLPDGRVLLGGGRDVGGAAEWVPDWRWEAPTSAPVQAHLEHLLRADLGTSAPVEQRWTGVVGFTDDHLPVLAEPEPGLLAVGGYSGTGNLVGPLCAAWAVDRLLGRRNDLLELLAP</sequence>
<evidence type="ECO:0000313" key="3">
    <source>
        <dbReference type="EMBL" id="CAA9237132.1"/>
    </source>
</evidence>
<gene>
    <name evidence="3" type="ORF">AVDCRST_MAG57-1339</name>
</gene>
<feature type="compositionally biased region" description="Low complexity" evidence="1">
    <location>
        <begin position="42"/>
        <end position="51"/>
    </location>
</feature>
<protein>
    <submittedName>
        <fullName evidence="3">FAD dependent oxidoreductase</fullName>
    </submittedName>
</protein>
<dbReference type="Pfam" id="PF01266">
    <property type="entry name" value="DAO"/>
    <property type="match status" value="1"/>
</dbReference>
<dbReference type="Gene3D" id="3.30.9.10">
    <property type="entry name" value="D-Amino Acid Oxidase, subunit A, domain 2"/>
    <property type="match status" value="1"/>
</dbReference>
<feature type="domain" description="FAD dependent oxidoreductase" evidence="2">
    <location>
        <begin position="17"/>
        <end position="293"/>
    </location>
</feature>